<protein>
    <submittedName>
        <fullName evidence="4">Chromosome partitioning protein ParA</fullName>
    </submittedName>
</protein>
<dbReference type="AlphaFoldDB" id="A0A183J5M7"/>
<dbReference type="Gene3D" id="1.20.1060.20">
    <property type="match status" value="1"/>
</dbReference>
<dbReference type="GO" id="GO:0051276">
    <property type="term" value="P:chromosome organization"/>
    <property type="evidence" value="ECO:0007669"/>
    <property type="project" value="InterPro"/>
</dbReference>
<proteinExistence type="predicted"/>
<dbReference type="SUPFAM" id="SSF75553">
    <property type="entry name" value="Smc hinge domain"/>
    <property type="match status" value="1"/>
</dbReference>
<dbReference type="GO" id="GO:0005694">
    <property type="term" value="C:chromosome"/>
    <property type="evidence" value="ECO:0007669"/>
    <property type="project" value="InterPro"/>
</dbReference>
<dbReference type="Proteomes" id="UP000270296">
    <property type="component" value="Unassembled WGS sequence"/>
</dbReference>
<dbReference type="InterPro" id="IPR036277">
    <property type="entry name" value="SMC_hinge_sf"/>
</dbReference>
<reference evidence="4" key="1">
    <citation type="submission" date="2016-06" db="UniProtKB">
        <authorList>
            <consortium name="WormBaseParasite"/>
        </authorList>
    </citation>
    <scope>IDENTIFICATION</scope>
</reference>
<accession>A0A183J5M7</accession>
<dbReference type="OrthoDB" id="5845507at2759"/>
<evidence type="ECO:0000313" key="2">
    <source>
        <dbReference type="EMBL" id="VDP37726.1"/>
    </source>
</evidence>
<organism evidence="4">
    <name type="scientific">Soboliphyme baturini</name>
    <dbReference type="NCBI Taxonomy" id="241478"/>
    <lineage>
        <taxon>Eukaryota</taxon>
        <taxon>Metazoa</taxon>
        <taxon>Ecdysozoa</taxon>
        <taxon>Nematoda</taxon>
        <taxon>Enoplea</taxon>
        <taxon>Dorylaimia</taxon>
        <taxon>Dioctophymatida</taxon>
        <taxon>Dioctophymatoidea</taxon>
        <taxon>Soboliphymatidae</taxon>
        <taxon>Soboliphyme</taxon>
    </lineage>
</organism>
<name>A0A183J5M7_9BILA</name>
<dbReference type="EMBL" id="UZAM01015192">
    <property type="protein sequence ID" value="VDP37726.1"/>
    <property type="molecule type" value="Genomic_DNA"/>
</dbReference>
<feature type="coiled-coil region" evidence="1">
    <location>
        <begin position="4"/>
        <end position="31"/>
    </location>
</feature>
<evidence type="ECO:0000313" key="3">
    <source>
        <dbReference type="Proteomes" id="UP000270296"/>
    </source>
</evidence>
<reference evidence="2 3" key="2">
    <citation type="submission" date="2018-11" db="EMBL/GenBank/DDBJ databases">
        <authorList>
            <consortium name="Pathogen Informatics"/>
        </authorList>
    </citation>
    <scope>NUCLEOTIDE SEQUENCE [LARGE SCALE GENOMIC DNA]</scope>
</reference>
<keyword evidence="1" id="KW-0175">Coiled coil</keyword>
<dbReference type="GO" id="GO:0005524">
    <property type="term" value="F:ATP binding"/>
    <property type="evidence" value="ECO:0007669"/>
    <property type="project" value="InterPro"/>
</dbReference>
<evidence type="ECO:0000313" key="4">
    <source>
        <dbReference type="WBParaSite" id="SBAD_0001155501-mRNA-1"/>
    </source>
</evidence>
<dbReference type="WBParaSite" id="SBAD_0001155501-mRNA-1">
    <property type="protein sequence ID" value="SBAD_0001155501-mRNA-1"/>
    <property type="gene ID" value="SBAD_0001155501"/>
</dbReference>
<sequence>MKKLNYDENRAQQLKSEKQVLLKEIYSLTSELEDFARRVPVEFTYTDPEFRFDHSRVKGVVANLFQLIDPKFATAIETVAGSSVS</sequence>
<gene>
    <name evidence="2" type="ORF">SBAD_LOCUS11175</name>
</gene>
<keyword evidence="3" id="KW-1185">Reference proteome</keyword>
<evidence type="ECO:0000256" key="1">
    <source>
        <dbReference type="SAM" id="Coils"/>
    </source>
</evidence>